<dbReference type="Proteomes" id="UP001338582">
    <property type="component" value="Chromosome 3"/>
</dbReference>
<feature type="compositionally biased region" description="Acidic residues" evidence="6">
    <location>
        <begin position="636"/>
        <end position="647"/>
    </location>
</feature>
<evidence type="ECO:0008006" key="9">
    <source>
        <dbReference type="Google" id="ProtNLM"/>
    </source>
</evidence>
<evidence type="ECO:0000313" key="8">
    <source>
        <dbReference type="Proteomes" id="UP001338582"/>
    </source>
</evidence>
<keyword evidence="5" id="KW-0539">Nucleus</keyword>
<feature type="region of interest" description="Disordered" evidence="6">
    <location>
        <begin position="579"/>
        <end position="598"/>
    </location>
</feature>
<feature type="compositionally biased region" description="Basic and acidic residues" evidence="6">
    <location>
        <begin position="188"/>
        <end position="203"/>
    </location>
</feature>
<dbReference type="AlphaFoldDB" id="A0AAX4H9A2"/>
<dbReference type="GO" id="GO:0003713">
    <property type="term" value="F:transcription coactivator activity"/>
    <property type="evidence" value="ECO:0007669"/>
    <property type="project" value="TreeGrafter"/>
</dbReference>
<comment type="similarity">
    <text evidence="2">Belongs to the NGG1 family.</text>
</comment>
<evidence type="ECO:0000256" key="4">
    <source>
        <dbReference type="ARBA" id="ARBA00023163"/>
    </source>
</evidence>
<dbReference type="GO" id="GO:0006357">
    <property type="term" value="P:regulation of transcription by RNA polymerase II"/>
    <property type="evidence" value="ECO:0007669"/>
    <property type="project" value="TreeGrafter"/>
</dbReference>
<dbReference type="GO" id="GO:0005634">
    <property type="term" value="C:nucleus"/>
    <property type="evidence" value="ECO:0007669"/>
    <property type="project" value="UniProtKB-SubCell"/>
</dbReference>
<sequence length="656" mass="73313">MSLIGAATAGLDDILDELRLKYDSLVGLLDGDAVRELPSLNTLLNLNKLLAKLAKSLDVTEAQDSDLVSEIDVILAKRAEEQNAEAESSKETEELAESKKRGDSDLDDEESIPLAKRPKREVAPDDAEESTPLKEESSAVDEVAESNSKANSNEHEDGDLESTADKTQAKLEEVAAIDSGNGSVVPEPEIKKEEENLNSKDDPVPPEQTGSFTPQHDSRLKNPHSEFVTSQSLSASAIAELGLFSEEHNGLETQGKEYLKKRIGVASYPENDLKLYLPGEIPDMDFSKTKVPQNQVQFTTYQTYIESYFRPFSNEDITFANEDFVIPPGFEKNYDPLVTPYLIPKLGDFYVDVWGEEDVALGSKLSSPATVRPPIESFRPKGDFEEINDEKLLTEDVSCGPLSNRLLSAIMSVHECKSNEGDDDKEESESDIIKKEESSLGEDIFSREPASKLDSPDTYKTIAENNDFYSMEERLKRELKYIGIFMNLPSTSGEKPRKGNVVDSEDWILNREDDEICFEIRSLQEELKGAVVRNRRRKKALLPILKEHLAYQEYCTIAEDLDKQVDQAYIKRLKAKSKKKKTITEPTSTPQQQAANSGLKSLLDKRNRWITNIGKVFKAPEVMKRIASKSIFTEETQSDDEDAEGEVEVGTTEEAT</sequence>
<feature type="compositionally biased region" description="Basic and acidic residues" evidence="6">
    <location>
        <begin position="80"/>
        <end position="104"/>
    </location>
</feature>
<comment type="subcellular location">
    <subcellularLocation>
        <location evidence="1">Nucleus</location>
    </subcellularLocation>
</comment>
<name>A0AAX4H9A2_9ASCO</name>
<reference evidence="7 8" key="1">
    <citation type="submission" date="2023-10" db="EMBL/GenBank/DDBJ databases">
        <title>Draft Genome Sequence of Candida saopaulonensis from a very Premature Infant with Sepsis.</title>
        <authorList>
            <person name="Ning Y."/>
            <person name="Dai R."/>
            <person name="Xiao M."/>
            <person name="Xu Y."/>
            <person name="Yan Q."/>
            <person name="Zhang L."/>
        </authorList>
    </citation>
    <scope>NUCLEOTIDE SEQUENCE [LARGE SCALE GENOMIC DNA]</scope>
    <source>
        <strain evidence="7 8">19XY460</strain>
    </source>
</reference>
<feature type="region of interest" description="Disordered" evidence="6">
    <location>
        <begin position="630"/>
        <end position="656"/>
    </location>
</feature>
<dbReference type="PANTHER" id="PTHR13556">
    <property type="entry name" value="TRANSCRIPTIONAL ADAPTER 3-RELATED"/>
    <property type="match status" value="1"/>
</dbReference>
<evidence type="ECO:0000256" key="2">
    <source>
        <dbReference type="ARBA" id="ARBA00005330"/>
    </source>
</evidence>
<dbReference type="Pfam" id="PF10198">
    <property type="entry name" value="Ada3"/>
    <property type="match status" value="1"/>
</dbReference>
<dbReference type="EMBL" id="CP138896">
    <property type="protein sequence ID" value="WPK25097.1"/>
    <property type="molecule type" value="Genomic_DNA"/>
</dbReference>
<dbReference type="InterPro" id="IPR019340">
    <property type="entry name" value="Histone_AcTrfase_su3"/>
</dbReference>
<organism evidence="7 8">
    <name type="scientific">Australozyma saopauloensis</name>
    <dbReference type="NCBI Taxonomy" id="291208"/>
    <lineage>
        <taxon>Eukaryota</taxon>
        <taxon>Fungi</taxon>
        <taxon>Dikarya</taxon>
        <taxon>Ascomycota</taxon>
        <taxon>Saccharomycotina</taxon>
        <taxon>Pichiomycetes</taxon>
        <taxon>Metschnikowiaceae</taxon>
        <taxon>Australozyma</taxon>
    </lineage>
</organism>
<keyword evidence="8" id="KW-1185">Reference proteome</keyword>
<evidence type="ECO:0000256" key="6">
    <source>
        <dbReference type="SAM" id="MobiDB-lite"/>
    </source>
</evidence>
<dbReference type="PANTHER" id="PTHR13556:SF2">
    <property type="entry name" value="TRANSCRIPTIONAL ADAPTER 3"/>
    <property type="match status" value="1"/>
</dbReference>
<evidence type="ECO:0000256" key="5">
    <source>
        <dbReference type="ARBA" id="ARBA00023242"/>
    </source>
</evidence>
<feature type="region of interest" description="Disordered" evidence="6">
    <location>
        <begin position="80"/>
        <end position="222"/>
    </location>
</feature>
<proteinExistence type="inferred from homology"/>
<protein>
    <recommendedName>
        <fullName evidence="9">Chromatin-remodeling complexes subunit NGG1</fullName>
    </recommendedName>
</protein>
<dbReference type="GeneID" id="88173465"/>
<feature type="compositionally biased region" description="Basic and acidic residues" evidence="6">
    <location>
        <begin position="163"/>
        <end position="173"/>
    </location>
</feature>
<evidence type="ECO:0000313" key="7">
    <source>
        <dbReference type="EMBL" id="WPK25097.1"/>
    </source>
</evidence>
<keyword evidence="3" id="KW-0805">Transcription regulation</keyword>
<gene>
    <name evidence="7" type="ORF">PUMCH_002400</name>
</gene>
<evidence type="ECO:0000256" key="3">
    <source>
        <dbReference type="ARBA" id="ARBA00023015"/>
    </source>
</evidence>
<feature type="compositionally biased region" description="Polar residues" evidence="6">
    <location>
        <begin position="584"/>
        <end position="598"/>
    </location>
</feature>
<keyword evidence="4" id="KW-0804">Transcription</keyword>
<dbReference type="GO" id="GO:0000124">
    <property type="term" value="C:SAGA complex"/>
    <property type="evidence" value="ECO:0007669"/>
    <property type="project" value="TreeGrafter"/>
</dbReference>
<dbReference type="RefSeq" id="XP_062877480.1">
    <property type="nucleotide sequence ID" value="XM_063021410.1"/>
</dbReference>
<dbReference type="KEGG" id="asau:88173465"/>
<accession>A0AAX4H9A2</accession>
<evidence type="ECO:0000256" key="1">
    <source>
        <dbReference type="ARBA" id="ARBA00004123"/>
    </source>
</evidence>